<evidence type="ECO:0008006" key="3">
    <source>
        <dbReference type="Google" id="ProtNLM"/>
    </source>
</evidence>
<dbReference type="AlphaFoldDB" id="A0A0P9FNJ8"/>
<evidence type="ECO:0000313" key="2">
    <source>
        <dbReference type="Proteomes" id="UP000050509"/>
    </source>
</evidence>
<name>A0A0P9FNJ8_9CHLR</name>
<dbReference type="EMBL" id="LJCR01000009">
    <property type="protein sequence ID" value="KPV54883.1"/>
    <property type="molecule type" value="Genomic_DNA"/>
</dbReference>
<reference evidence="1 2" key="1">
    <citation type="submission" date="2015-09" db="EMBL/GenBank/DDBJ databases">
        <title>Draft genome sequence of Kouleothrix aurantiaca JCM 19913.</title>
        <authorList>
            <person name="Hemp J."/>
        </authorList>
    </citation>
    <scope>NUCLEOTIDE SEQUENCE [LARGE SCALE GENOMIC DNA]</scope>
    <source>
        <strain evidence="1 2">COM-B</strain>
    </source>
</reference>
<dbReference type="InterPro" id="IPR029033">
    <property type="entry name" value="His_PPase_superfam"/>
</dbReference>
<protein>
    <recommendedName>
        <fullName evidence="3">Phosphoglycerate mutase</fullName>
    </recommendedName>
</protein>
<evidence type="ECO:0000313" key="1">
    <source>
        <dbReference type="EMBL" id="KPV54883.1"/>
    </source>
</evidence>
<proteinExistence type="predicted"/>
<accession>A0A0P9FNJ8</accession>
<sequence length="184" mass="19978">MRAIEIRRHSYTKKGAARGKGSHLSAEGVALAHTIGATIGPFDLVLTSPGPRTLETAIAMGFAVDDQLEALGDISPEVVDEIGHHERWAWETPFVRFTEIVAQGGATTRMGKRQQEAWVQALESVSPDGQVLVISHGRVIESGVVTCLPDGDFAAWGAPLHHCEGVRMQYAVGQFTDVHFLRVR</sequence>
<dbReference type="InterPro" id="IPR013078">
    <property type="entry name" value="His_Pase_superF_clade-1"/>
</dbReference>
<dbReference type="Proteomes" id="UP000050509">
    <property type="component" value="Unassembled WGS sequence"/>
</dbReference>
<dbReference type="SUPFAM" id="SSF53254">
    <property type="entry name" value="Phosphoglycerate mutase-like"/>
    <property type="match status" value="1"/>
</dbReference>
<organism evidence="1 2">
    <name type="scientific">Kouleothrix aurantiaca</name>
    <dbReference type="NCBI Taxonomy" id="186479"/>
    <lineage>
        <taxon>Bacteria</taxon>
        <taxon>Bacillati</taxon>
        <taxon>Chloroflexota</taxon>
        <taxon>Chloroflexia</taxon>
        <taxon>Chloroflexales</taxon>
        <taxon>Roseiflexineae</taxon>
        <taxon>Roseiflexaceae</taxon>
        <taxon>Kouleothrix</taxon>
    </lineage>
</organism>
<gene>
    <name evidence="1" type="ORF">SE17_01030</name>
</gene>
<dbReference type="Gene3D" id="3.40.50.1240">
    <property type="entry name" value="Phosphoglycerate mutase-like"/>
    <property type="match status" value="1"/>
</dbReference>
<comment type="caution">
    <text evidence="1">The sequence shown here is derived from an EMBL/GenBank/DDBJ whole genome shotgun (WGS) entry which is preliminary data.</text>
</comment>
<keyword evidence="2" id="KW-1185">Reference proteome</keyword>
<dbReference type="Pfam" id="PF00300">
    <property type="entry name" value="His_Phos_1"/>
    <property type="match status" value="1"/>
</dbReference>